<feature type="domain" description="FHA" evidence="3">
    <location>
        <begin position="103"/>
        <end position="158"/>
    </location>
</feature>
<feature type="compositionally biased region" description="Pro residues" evidence="2">
    <location>
        <begin position="43"/>
        <end position="54"/>
    </location>
</feature>
<keyword evidence="1" id="KW-0597">Phosphoprotein</keyword>
<evidence type="ECO:0000313" key="4">
    <source>
        <dbReference type="EMBL" id="XBX83618.1"/>
    </source>
</evidence>
<dbReference type="CDD" id="cd00060">
    <property type="entry name" value="FHA"/>
    <property type="match status" value="1"/>
</dbReference>
<dbReference type="SUPFAM" id="SSF49879">
    <property type="entry name" value="SMAD/FHA domain"/>
    <property type="match status" value="1"/>
</dbReference>
<feature type="region of interest" description="Disordered" evidence="2">
    <location>
        <begin position="1"/>
        <end position="80"/>
    </location>
</feature>
<proteinExistence type="predicted"/>
<accession>A0AAU7WAV6</accession>
<feature type="compositionally biased region" description="Pro residues" evidence="2">
    <location>
        <begin position="8"/>
        <end position="24"/>
    </location>
</feature>
<organism evidence="4">
    <name type="scientific">Agromyces sp. G08B096</name>
    <dbReference type="NCBI Taxonomy" id="3156399"/>
    <lineage>
        <taxon>Bacteria</taxon>
        <taxon>Bacillati</taxon>
        <taxon>Actinomycetota</taxon>
        <taxon>Actinomycetes</taxon>
        <taxon>Micrococcales</taxon>
        <taxon>Microbacteriaceae</taxon>
        <taxon>Agromyces</taxon>
    </lineage>
</organism>
<dbReference type="InterPro" id="IPR000253">
    <property type="entry name" value="FHA_dom"/>
</dbReference>
<dbReference type="EMBL" id="CP158374">
    <property type="protein sequence ID" value="XBX83618.1"/>
    <property type="molecule type" value="Genomic_DNA"/>
</dbReference>
<gene>
    <name evidence="4" type="ORF">ABIQ69_06845</name>
</gene>
<dbReference type="InterPro" id="IPR008984">
    <property type="entry name" value="SMAD_FHA_dom_sf"/>
</dbReference>
<dbReference type="AlphaFoldDB" id="A0AAU7WAV6"/>
<sequence>MDASDFIIPPPGLIPDAPAAPPPTTERAAPRRVERSLPSFTPVAPPAAAPPTAPTPAADEDAQAPTAGHPPAPHLTQTPAESGARLAWRLTAPGLDLVVDRRVVLGRAPAIERAGQVGRTIAIDDPARTVSKTHAVIEPSGGGLEVTDLHSTNGVRIEWPDGSWLDVENGATARIDGPADLLLGEYRIAVAGTTASTV</sequence>
<dbReference type="Gene3D" id="2.60.200.20">
    <property type="match status" value="1"/>
</dbReference>
<name>A0AAU7WAV6_9MICO</name>
<dbReference type="RefSeq" id="WP_350349620.1">
    <property type="nucleotide sequence ID" value="NZ_CP158374.1"/>
</dbReference>
<reference evidence="4" key="1">
    <citation type="submission" date="2024-05" db="EMBL/GenBank/DDBJ databases">
        <authorList>
            <person name="Yu L."/>
        </authorList>
    </citation>
    <scope>NUCLEOTIDE SEQUENCE</scope>
    <source>
        <strain evidence="4">G08B096</strain>
    </source>
</reference>
<dbReference type="PROSITE" id="PS50006">
    <property type="entry name" value="FHA_DOMAIN"/>
    <property type="match status" value="1"/>
</dbReference>
<protein>
    <submittedName>
        <fullName evidence="4">FHA domain-containing protein</fullName>
    </submittedName>
</protein>
<dbReference type="Pfam" id="PF00498">
    <property type="entry name" value="FHA"/>
    <property type="match status" value="1"/>
</dbReference>
<evidence type="ECO:0000256" key="1">
    <source>
        <dbReference type="ARBA" id="ARBA00022553"/>
    </source>
</evidence>
<evidence type="ECO:0000259" key="3">
    <source>
        <dbReference type="PROSITE" id="PS50006"/>
    </source>
</evidence>
<evidence type="ECO:0000256" key="2">
    <source>
        <dbReference type="SAM" id="MobiDB-lite"/>
    </source>
</evidence>